<dbReference type="OrthoDB" id="1699844at2"/>
<dbReference type="Proteomes" id="UP000192368">
    <property type="component" value="Unassembled WGS sequence"/>
</dbReference>
<protein>
    <submittedName>
        <fullName evidence="1">Uncharacterized protein</fullName>
    </submittedName>
</protein>
<evidence type="ECO:0000313" key="2">
    <source>
        <dbReference type="Proteomes" id="UP000192368"/>
    </source>
</evidence>
<reference evidence="2" key="1">
    <citation type="submission" date="2017-04" db="EMBL/GenBank/DDBJ databases">
        <authorList>
            <person name="Varghese N."/>
            <person name="Submissions S."/>
        </authorList>
    </citation>
    <scope>NUCLEOTIDE SEQUENCE [LARGE SCALE GENOMIC DNA]</scope>
    <source>
        <strain evidence="2">DSM 20463</strain>
    </source>
</reference>
<dbReference type="AlphaFoldDB" id="A0A1W1VFE0"/>
<gene>
    <name evidence="1" type="ORF">SAMN00017477_1869</name>
</gene>
<dbReference type="STRING" id="573058.SAMN00017477_1869"/>
<proteinExistence type="predicted"/>
<keyword evidence="2" id="KW-1185">Reference proteome</keyword>
<sequence>MKKLFIILTLLLCLTACTEKKDTKDVVTSLREHPDYQTYSQYIIRNDYEPYYTYEGENENFKATFTVKPIDQSIIEQNSEASENSNKLTIKDLQVDCYLTYKGDLAQSNLDLSGSVDLNLVANYFGFTGTLNGPRLVSALDGNYPIFSSYDRIEDFDFEKGTAPTFEEQDNMQLISKSKNNKDFNFEITLNRVK</sequence>
<evidence type="ECO:0000313" key="1">
    <source>
        <dbReference type="EMBL" id="SMB91933.1"/>
    </source>
</evidence>
<name>A0A1W1VFE0_PEPAS</name>
<dbReference type="RefSeq" id="WP_084231398.1">
    <property type="nucleotide sequence ID" value="NZ_FWWR01000013.1"/>
</dbReference>
<accession>A0A1W1VFE0</accession>
<organism evidence="1 2">
    <name type="scientific">Peptoniphilus asaccharolyticus DSM 20463</name>
    <dbReference type="NCBI Taxonomy" id="573058"/>
    <lineage>
        <taxon>Bacteria</taxon>
        <taxon>Bacillati</taxon>
        <taxon>Bacillota</taxon>
        <taxon>Tissierellia</taxon>
        <taxon>Tissierellales</taxon>
        <taxon>Peptoniphilaceae</taxon>
        <taxon>Peptoniphilus</taxon>
    </lineage>
</organism>
<dbReference type="EMBL" id="FWWR01000013">
    <property type="protein sequence ID" value="SMB91933.1"/>
    <property type="molecule type" value="Genomic_DNA"/>
</dbReference>